<dbReference type="EMBL" id="KZ857547">
    <property type="protein sequence ID" value="RDX40583.1"/>
    <property type="molecule type" value="Genomic_DNA"/>
</dbReference>
<organism evidence="1 2">
    <name type="scientific">Lentinus brumalis</name>
    <dbReference type="NCBI Taxonomy" id="2498619"/>
    <lineage>
        <taxon>Eukaryota</taxon>
        <taxon>Fungi</taxon>
        <taxon>Dikarya</taxon>
        <taxon>Basidiomycota</taxon>
        <taxon>Agaricomycotina</taxon>
        <taxon>Agaricomycetes</taxon>
        <taxon>Polyporales</taxon>
        <taxon>Polyporaceae</taxon>
        <taxon>Lentinus</taxon>
    </lineage>
</organism>
<accession>A0A371CJX4</accession>
<dbReference type="Proteomes" id="UP000256964">
    <property type="component" value="Unassembled WGS sequence"/>
</dbReference>
<name>A0A371CJX4_9APHY</name>
<reference evidence="1 2" key="1">
    <citation type="journal article" date="2018" name="Biotechnol. Biofuels">
        <title>Integrative visual omics of the white-rot fungus Polyporus brumalis exposes the biotechnological potential of its oxidative enzymes for delignifying raw plant biomass.</title>
        <authorList>
            <person name="Miyauchi S."/>
            <person name="Rancon A."/>
            <person name="Drula E."/>
            <person name="Hage H."/>
            <person name="Chaduli D."/>
            <person name="Favel A."/>
            <person name="Grisel S."/>
            <person name="Henrissat B."/>
            <person name="Herpoel-Gimbert I."/>
            <person name="Ruiz-Duenas F.J."/>
            <person name="Chevret D."/>
            <person name="Hainaut M."/>
            <person name="Lin J."/>
            <person name="Wang M."/>
            <person name="Pangilinan J."/>
            <person name="Lipzen A."/>
            <person name="Lesage-Meessen L."/>
            <person name="Navarro D."/>
            <person name="Riley R."/>
            <person name="Grigoriev I.V."/>
            <person name="Zhou S."/>
            <person name="Raouche S."/>
            <person name="Rosso M.N."/>
        </authorList>
    </citation>
    <scope>NUCLEOTIDE SEQUENCE [LARGE SCALE GENOMIC DNA]</scope>
    <source>
        <strain evidence="1 2">BRFM 1820</strain>
    </source>
</reference>
<protein>
    <submittedName>
        <fullName evidence="1">Uncharacterized protein</fullName>
    </submittedName>
</protein>
<gene>
    <name evidence="1" type="ORF">OH76DRAFT_314712</name>
</gene>
<evidence type="ECO:0000313" key="1">
    <source>
        <dbReference type="EMBL" id="RDX40583.1"/>
    </source>
</evidence>
<dbReference type="AlphaFoldDB" id="A0A371CJX4"/>
<evidence type="ECO:0000313" key="2">
    <source>
        <dbReference type="Proteomes" id="UP000256964"/>
    </source>
</evidence>
<keyword evidence="2" id="KW-1185">Reference proteome</keyword>
<proteinExistence type="predicted"/>
<sequence>MLQHGSQWSRSAWLTSADGQQQLRAGISDRKSMFMTSRETPKTGYMMWIGERPSRPILMLEVPFMGSRSPNEAGRSVSSHVLHGDRPGCSPRQVYIMMMTIMRRTLMRSWGVIALTTGLSDAPGSGGPLQTTRQSLLIRQVWAVTRRRRAPLCSHSTWRNIGRCPDAASLNLLLSYGEPEATDSQRDAYQQSSSYPNVVELLDNWGPFGPRGAGATSSGYGCLRGALGAAFRLGIVVLLNALRRDRGGETFGRRAGDTMSYLRTSWPGYIMSRASEYEAHTPNTRTRIPRALSRTNLTSNITYQAQLEHVHLALDPECVHQVHISWSCYQG</sequence>